<accession>A0A0U9HFH1</accession>
<dbReference type="PIRSF" id="PIRSF016138">
    <property type="entry name" value="UCP016138"/>
    <property type="match status" value="1"/>
</dbReference>
<dbReference type="Gene3D" id="3.40.1380.20">
    <property type="entry name" value="Pyruvate kinase, C-terminal domain"/>
    <property type="match status" value="1"/>
</dbReference>
<evidence type="ECO:0000313" key="2">
    <source>
        <dbReference type="EMBL" id="GAQ25434.1"/>
    </source>
</evidence>
<protein>
    <recommendedName>
        <fullName evidence="1">Pyruvate kinase C-terminal domain-containing protein</fullName>
    </recommendedName>
</protein>
<gene>
    <name evidence="2" type="ORF">TSYNT_7460</name>
</gene>
<sequence>MYFEKAGKQNTEKTLEVVRDAIKKYDVKHVVIASCKGYTAKLFKDANLGVNLVCVTHVTGFEKPGQQEMSENVRKELTDAGVKVLTTTHVLSGAERGISRKFGGAYPVEIIAQTLRMLGQGTKVCVETAVMALDAGLIPYGEDIIAVGGTSEGADTAIIIRPAHASAIFDTWISQILCKPASKEKGV</sequence>
<dbReference type="RefSeq" id="WP_059032816.1">
    <property type="nucleotide sequence ID" value="NZ_BSDN01000011.1"/>
</dbReference>
<organism evidence="2">
    <name type="scientific">Tepidanaerobacter syntrophicus</name>
    <dbReference type="NCBI Taxonomy" id="224999"/>
    <lineage>
        <taxon>Bacteria</taxon>
        <taxon>Bacillati</taxon>
        <taxon>Bacillota</taxon>
        <taxon>Clostridia</taxon>
        <taxon>Thermosediminibacterales</taxon>
        <taxon>Tepidanaerobacteraceae</taxon>
        <taxon>Tepidanaerobacter</taxon>
    </lineage>
</organism>
<dbReference type="InterPro" id="IPR015795">
    <property type="entry name" value="Pyrv_Knase_C"/>
</dbReference>
<dbReference type="Pfam" id="PF02887">
    <property type="entry name" value="PK_C"/>
    <property type="match status" value="1"/>
</dbReference>
<dbReference type="InterPro" id="IPR036918">
    <property type="entry name" value="Pyrv_Knase_C_sf"/>
</dbReference>
<evidence type="ECO:0000313" key="3">
    <source>
        <dbReference type="Proteomes" id="UP000062160"/>
    </source>
</evidence>
<dbReference type="EMBL" id="DF977001">
    <property type="protein sequence ID" value="GAQ25434.1"/>
    <property type="molecule type" value="Genomic_DNA"/>
</dbReference>
<dbReference type="SUPFAM" id="SSF52935">
    <property type="entry name" value="PK C-terminal domain-like"/>
    <property type="match status" value="1"/>
</dbReference>
<name>A0A0U9HFH1_9FIRM</name>
<dbReference type="OrthoDB" id="9782984at2"/>
<keyword evidence="3" id="KW-1185">Reference proteome</keyword>
<feature type="domain" description="Pyruvate kinase C-terminal" evidence="1">
    <location>
        <begin position="13"/>
        <end position="159"/>
    </location>
</feature>
<dbReference type="STRING" id="224999.GCA_001485475_01451"/>
<evidence type="ECO:0000259" key="1">
    <source>
        <dbReference type="Pfam" id="PF02887"/>
    </source>
</evidence>
<dbReference type="AlphaFoldDB" id="A0A0U9HFH1"/>
<reference evidence="2" key="1">
    <citation type="journal article" date="2016" name="Genome Announc.">
        <title>Draft Genome Sequence of the Syntrophic Lactate-Degrading Bacterium Tepidanaerobacter syntrophicus JLT.</title>
        <authorList>
            <person name="Matsuura N."/>
            <person name="Ohashi A."/>
            <person name="Tourlousse D.M."/>
            <person name="Sekiguchi Y."/>
        </authorList>
    </citation>
    <scope>NUCLEOTIDE SEQUENCE [LARGE SCALE GENOMIC DNA]</scope>
    <source>
        <strain evidence="2">JL</strain>
    </source>
</reference>
<proteinExistence type="predicted"/>
<dbReference type="Proteomes" id="UP000062160">
    <property type="component" value="Unassembled WGS sequence"/>
</dbReference>
<dbReference type="InterPro" id="IPR015074">
    <property type="entry name" value="DUF1867"/>
</dbReference>